<evidence type="ECO:0000313" key="2">
    <source>
        <dbReference type="Proteomes" id="UP000250831"/>
    </source>
</evidence>
<organism evidence="1 2">
    <name type="scientific">Sphingobacterium athyrii</name>
    <dbReference type="NCBI Taxonomy" id="2152717"/>
    <lineage>
        <taxon>Bacteria</taxon>
        <taxon>Pseudomonadati</taxon>
        <taxon>Bacteroidota</taxon>
        <taxon>Sphingobacteriia</taxon>
        <taxon>Sphingobacteriales</taxon>
        <taxon>Sphingobacteriaceae</taxon>
        <taxon>Sphingobacterium</taxon>
    </lineage>
</organism>
<evidence type="ECO:0000313" key="1">
    <source>
        <dbReference type="EMBL" id="PUV24034.1"/>
    </source>
</evidence>
<keyword evidence="2" id="KW-1185">Reference proteome</keyword>
<name>A0A363NTD0_9SPHI</name>
<proteinExistence type="predicted"/>
<comment type="caution">
    <text evidence="1">The sequence shown here is derived from an EMBL/GenBank/DDBJ whole genome shotgun (WGS) entry which is preliminary data.</text>
</comment>
<protein>
    <submittedName>
        <fullName evidence="1">Uncharacterized protein</fullName>
    </submittedName>
</protein>
<gene>
    <name evidence="1" type="ORF">DCO56_11715</name>
</gene>
<dbReference type="AlphaFoldDB" id="A0A363NTD0"/>
<dbReference type="Proteomes" id="UP000250831">
    <property type="component" value="Unassembled WGS sequence"/>
</dbReference>
<accession>A0A363NTD0</accession>
<dbReference type="EMBL" id="QCXX01000003">
    <property type="protein sequence ID" value="PUV24034.1"/>
    <property type="molecule type" value="Genomic_DNA"/>
</dbReference>
<sequence length="74" mass="8504">MIQKNPKAMLNLEPAMEELKNQACILFRKDKSFELRWTGAFGYYDLSLSSQDAKLVAVNELIQRLNPEQAILAF</sequence>
<reference evidence="1 2" key="1">
    <citation type="submission" date="2018-04" db="EMBL/GenBank/DDBJ databases">
        <title>Sphingobacterium sp. M46 Genome.</title>
        <authorList>
            <person name="Cheng J."/>
            <person name="Li Y."/>
        </authorList>
    </citation>
    <scope>NUCLEOTIDE SEQUENCE [LARGE SCALE GENOMIC DNA]</scope>
    <source>
        <strain evidence="1 2">M46</strain>
    </source>
</reference>